<protein>
    <submittedName>
        <fullName evidence="1">DUF2624 domain-containing protein</fullName>
    </submittedName>
</protein>
<evidence type="ECO:0000313" key="1">
    <source>
        <dbReference type="EMBL" id="RHW33173.1"/>
    </source>
</evidence>
<organism evidence="1 2">
    <name type="scientific">Oceanobacillus profundus</name>
    <dbReference type="NCBI Taxonomy" id="372463"/>
    <lineage>
        <taxon>Bacteria</taxon>
        <taxon>Bacillati</taxon>
        <taxon>Bacillota</taxon>
        <taxon>Bacilli</taxon>
        <taxon>Bacillales</taxon>
        <taxon>Bacillaceae</taxon>
        <taxon>Oceanobacillus</taxon>
    </lineage>
</organism>
<dbReference type="EMBL" id="QWEH01000004">
    <property type="protein sequence ID" value="RHW33173.1"/>
    <property type="molecule type" value="Genomic_DNA"/>
</dbReference>
<dbReference type="AlphaFoldDB" id="A0A417YJI6"/>
<dbReference type="InterPro" id="IPR020277">
    <property type="entry name" value="DUF2624"/>
</dbReference>
<accession>A0A417YJI6</accession>
<dbReference type="RefSeq" id="WP_095307020.1">
    <property type="nucleotide sequence ID" value="NZ_JAMAWL010000001.1"/>
</dbReference>
<comment type="caution">
    <text evidence="1">The sequence shown here is derived from an EMBL/GenBank/DDBJ whole genome shotgun (WGS) entry which is preliminary data.</text>
</comment>
<name>A0A417YJI6_9BACI</name>
<reference evidence="1 2" key="1">
    <citation type="journal article" date="2007" name="Int. J. Syst. Evol. Microbiol.">
        <title>Oceanobacillus profundus sp. nov., isolated from a deep-sea sediment core.</title>
        <authorList>
            <person name="Kim Y.G."/>
            <person name="Choi D.H."/>
            <person name="Hyun S."/>
            <person name="Cho B.C."/>
        </authorList>
    </citation>
    <scope>NUCLEOTIDE SEQUENCE [LARGE SCALE GENOMIC DNA]</scope>
    <source>
        <strain evidence="1 2">DSM 18246</strain>
    </source>
</reference>
<dbReference type="Proteomes" id="UP000285456">
    <property type="component" value="Unassembled WGS sequence"/>
</dbReference>
<sequence length="94" mass="11155">MSIFIKEMIKNKLKNLSAEELLHYSKQYGFQLTEKQAQQIAIYLRKNTRDPFNQKARQEMFKHLATITDEQTATKAEQLLYTLVQSYGLEHLFQ</sequence>
<gene>
    <name evidence="1" type="ORF">D1B32_09005</name>
</gene>
<dbReference type="OrthoDB" id="2969753at2"/>
<dbReference type="Pfam" id="PF11116">
    <property type="entry name" value="DUF2624"/>
    <property type="match status" value="1"/>
</dbReference>
<keyword evidence="2" id="KW-1185">Reference proteome</keyword>
<evidence type="ECO:0000313" key="2">
    <source>
        <dbReference type="Proteomes" id="UP000285456"/>
    </source>
</evidence>
<proteinExistence type="predicted"/>